<evidence type="ECO:0000256" key="1">
    <source>
        <dbReference type="SAM" id="MobiDB-lite"/>
    </source>
</evidence>
<dbReference type="EMBL" id="LAZR01049774">
    <property type="protein sequence ID" value="KKK88856.1"/>
    <property type="molecule type" value="Genomic_DNA"/>
</dbReference>
<protein>
    <submittedName>
        <fullName evidence="2">Uncharacterized protein</fullName>
    </submittedName>
</protein>
<feature type="region of interest" description="Disordered" evidence="1">
    <location>
        <begin position="16"/>
        <end position="38"/>
    </location>
</feature>
<reference evidence="2" key="1">
    <citation type="journal article" date="2015" name="Nature">
        <title>Complex archaea that bridge the gap between prokaryotes and eukaryotes.</title>
        <authorList>
            <person name="Spang A."/>
            <person name="Saw J.H."/>
            <person name="Jorgensen S.L."/>
            <person name="Zaremba-Niedzwiedzka K."/>
            <person name="Martijn J."/>
            <person name="Lind A.E."/>
            <person name="van Eijk R."/>
            <person name="Schleper C."/>
            <person name="Guy L."/>
            <person name="Ettema T.J."/>
        </authorList>
    </citation>
    <scope>NUCLEOTIDE SEQUENCE</scope>
</reference>
<organism evidence="2">
    <name type="scientific">marine sediment metagenome</name>
    <dbReference type="NCBI Taxonomy" id="412755"/>
    <lineage>
        <taxon>unclassified sequences</taxon>
        <taxon>metagenomes</taxon>
        <taxon>ecological metagenomes</taxon>
    </lineage>
</organism>
<gene>
    <name evidence="2" type="ORF">LCGC14_2738950</name>
</gene>
<dbReference type="AlphaFoldDB" id="A0A0F9BWS6"/>
<comment type="caution">
    <text evidence="2">The sequence shown here is derived from an EMBL/GenBank/DDBJ whole genome shotgun (WGS) entry which is preliminary data.</text>
</comment>
<proteinExistence type="predicted"/>
<sequence length="109" mass="12592">MPRYWREWFVPPDEQDTEAEQLDQVRQQSGTGNRDEEFSLSLKKKTAPRCAGCKRFMGYDDGMYIIVSGPWRLHISCFSKVVEKHFEDGEILDLTTGEIINADGTEEET</sequence>
<evidence type="ECO:0000313" key="2">
    <source>
        <dbReference type="EMBL" id="KKK88856.1"/>
    </source>
</evidence>
<name>A0A0F9BWS6_9ZZZZ</name>
<accession>A0A0F9BWS6</accession>